<protein>
    <submittedName>
        <fullName evidence="3">AMP-binding enzyme</fullName>
    </submittedName>
</protein>
<evidence type="ECO:0000313" key="3">
    <source>
        <dbReference type="EMBL" id="ERI07557.1"/>
    </source>
</evidence>
<dbReference type="Pfam" id="PF00501">
    <property type="entry name" value="AMP-binding"/>
    <property type="match status" value="1"/>
</dbReference>
<reference evidence="3 4" key="1">
    <citation type="submission" date="2013-08" db="EMBL/GenBank/DDBJ databases">
        <authorList>
            <person name="Weinstock G."/>
            <person name="Sodergren E."/>
            <person name="Wylie T."/>
            <person name="Fulton L."/>
            <person name="Fulton R."/>
            <person name="Fronick C."/>
            <person name="O'Laughlin M."/>
            <person name="Godfrey J."/>
            <person name="Miner T."/>
            <person name="Herter B."/>
            <person name="Appelbaum E."/>
            <person name="Cordes M."/>
            <person name="Lek S."/>
            <person name="Wollam A."/>
            <person name="Pepin K.H."/>
            <person name="Palsikar V.B."/>
            <person name="Mitreva M."/>
            <person name="Wilson R.K."/>
        </authorList>
    </citation>
    <scope>NUCLEOTIDE SEQUENCE [LARGE SCALE GENOMIC DNA]</scope>
    <source>
        <strain evidence="3 4">ATCC 12856</strain>
    </source>
</reference>
<dbReference type="EMBL" id="AWSJ01000264">
    <property type="protein sequence ID" value="ERI07557.1"/>
    <property type="molecule type" value="Genomic_DNA"/>
</dbReference>
<evidence type="ECO:0000259" key="1">
    <source>
        <dbReference type="Pfam" id="PF00501"/>
    </source>
</evidence>
<dbReference type="Gene3D" id="3.40.50.12780">
    <property type="entry name" value="N-terminal domain of ligase-like"/>
    <property type="match status" value="1"/>
</dbReference>
<dbReference type="Proteomes" id="UP000016511">
    <property type="component" value="Unassembled WGS sequence"/>
</dbReference>
<organism evidence="3 4">
    <name type="scientific">Aneurinibacillus aneurinilyticus ATCC 12856</name>
    <dbReference type="NCBI Taxonomy" id="649747"/>
    <lineage>
        <taxon>Bacteria</taxon>
        <taxon>Bacillati</taxon>
        <taxon>Bacillota</taxon>
        <taxon>Bacilli</taxon>
        <taxon>Bacillales</taxon>
        <taxon>Paenibacillaceae</taxon>
        <taxon>Aneurinibacillus group</taxon>
        <taxon>Aneurinibacillus</taxon>
    </lineage>
</organism>
<feature type="domain" description="AMP-binding enzyme C-terminal" evidence="2">
    <location>
        <begin position="510"/>
        <end position="587"/>
    </location>
</feature>
<dbReference type="InterPro" id="IPR042099">
    <property type="entry name" value="ANL_N_sf"/>
</dbReference>
<gene>
    <name evidence="3" type="ORF">HMPREF0083_04347</name>
</gene>
<dbReference type="PANTHER" id="PTHR43767:SF1">
    <property type="entry name" value="NONRIBOSOMAL PEPTIDE SYNTHASE PES1 (EUROFUNG)-RELATED"/>
    <property type="match status" value="1"/>
</dbReference>
<dbReference type="eggNOG" id="COG0318">
    <property type="taxonomic scope" value="Bacteria"/>
</dbReference>
<dbReference type="HOGENOM" id="CLU_000022_59_9_9"/>
<dbReference type="InterPro" id="IPR045851">
    <property type="entry name" value="AMP-bd_C_sf"/>
</dbReference>
<name>U1Y5V3_ANEAE</name>
<dbReference type="InterPro" id="IPR000873">
    <property type="entry name" value="AMP-dep_synth/lig_dom"/>
</dbReference>
<dbReference type="PANTHER" id="PTHR43767">
    <property type="entry name" value="LONG-CHAIN-FATTY-ACID--COA LIGASE"/>
    <property type="match status" value="1"/>
</dbReference>
<dbReference type="InterPro" id="IPR050237">
    <property type="entry name" value="ATP-dep_AMP-bd_enzyme"/>
</dbReference>
<dbReference type="NCBIfam" id="NF006181">
    <property type="entry name" value="PRK08314.1"/>
    <property type="match status" value="1"/>
</dbReference>
<keyword evidence="4" id="KW-1185">Reference proteome</keyword>
<feature type="domain" description="AMP-dependent synthetase/ligase" evidence="1">
    <location>
        <begin position="78"/>
        <end position="456"/>
    </location>
</feature>
<dbReference type="GO" id="GO:0016878">
    <property type="term" value="F:acid-thiol ligase activity"/>
    <property type="evidence" value="ECO:0007669"/>
    <property type="project" value="UniProtKB-ARBA"/>
</dbReference>
<evidence type="ECO:0000259" key="2">
    <source>
        <dbReference type="Pfam" id="PF13193"/>
    </source>
</evidence>
<dbReference type="InterPro" id="IPR025110">
    <property type="entry name" value="AMP-bd_C"/>
</dbReference>
<dbReference type="STRING" id="649747.HMPREF0083_04347"/>
<dbReference type="SUPFAM" id="SSF56801">
    <property type="entry name" value="Acetyl-CoA synthetase-like"/>
    <property type="match status" value="1"/>
</dbReference>
<sequence>MYRFIKSDVNSLYQERKRFLFVYSLMKMVVTQHTAVSAKILLIIWRDVRMVHAHFAHWPVRMPTSLTVPETTLYDNLEVTARRYPNKTAVMYYGTAMSYRKLLQEVNRMASYLIMQGVQKGERILLYMQNSPQFIIAYYAILRAGAVVVPVNPMNMTEELIHYIQDGNTRLGFVAQELYSRIEPLVSTTVLEHIILATYSDYCQEDTLEVPDIVKAPRVAVRISSVISWNEAAGCDIVSNFPDTVANDLAVLPYTSGTTGKPKGCMHPHSTIQANTVSTVLWGTLTSEARVLCTLPLFHVTGMVHSMHAPIYTGATMVVLTRWERDTVAAIIERYGCTHWTCISTMVVDFLANPNLSRYDISSLQVIDGGGAPLPEAVGKKLFDVTGLRFVEGYGLSETMAQTHFNPMERPKLQCLGVPAFDVDARIIDPDTLEEKGVGEEGEIIVNGPQVCKGYWQRPEENEQAFIELNGKVFFRTGDIARFDEEGYFFIVDRVKRMINASGFKIWPSEVESILYQHPSILQACVIGVPDERKGEEVKAFIVLREEQRGLTSEQEIIDWAKEQMAAYKYPRIVEFVESLPVSGTGKILWRKLQEAAWSKAEKYTE</sequence>
<dbReference type="AlphaFoldDB" id="U1Y5V3"/>
<accession>U1Y5V3</accession>
<proteinExistence type="predicted"/>
<dbReference type="InterPro" id="IPR020845">
    <property type="entry name" value="AMP-binding_CS"/>
</dbReference>
<dbReference type="Gene3D" id="3.30.300.30">
    <property type="match status" value="1"/>
</dbReference>
<evidence type="ECO:0000313" key="4">
    <source>
        <dbReference type="Proteomes" id="UP000016511"/>
    </source>
</evidence>
<dbReference type="PROSITE" id="PS00455">
    <property type="entry name" value="AMP_BINDING"/>
    <property type="match status" value="1"/>
</dbReference>
<dbReference type="Pfam" id="PF13193">
    <property type="entry name" value="AMP-binding_C"/>
    <property type="match status" value="1"/>
</dbReference>
<comment type="caution">
    <text evidence="3">The sequence shown here is derived from an EMBL/GenBank/DDBJ whole genome shotgun (WGS) entry which is preliminary data.</text>
</comment>
<dbReference type="PATRIC" id="fig|649747.3.peg.3937"/>